<organism evidence="1 2">
    <name type="scientific">Gallibacterium salpingitidis</name>
    <dbReference type="NCBI Taxonomy" id="505341"/>
    <lineage>
        <taxon>Bacteria</taxon>
        <taxon>Pseudomonadati</taxon>
        <taxon>Pseudomonadota</taxon>
        <taxon>Gammaproteobacteria</taxon>
        <taxon>Pasteurellales</taxon>
        <taxon>Pasteurellaceae</taxon>
        <taxon>Gallibacterium</taxon>
    </lineage>
</organism>
<comment type="caution">
    <text evidence="1">The sequence shown here is derived from an EMBL/GenBank/DDBJ whole genome shotgun (WGS) entry which is preliminary data.</text>
</comment>
<gene>
    <name evidence="1" type="ORF">QS62_08090</name>
</gene>
<proteinExistence type="predicted"/>
<protein>
    <submittedName>
        <fullName evidence="1">Zn-ribbon-containing nucleic-acid-binding protein</fullName>
    </submittedName>
</protein>
<name>A0A1A7NTT0_9PAST</name>
<reference evidence="1 2" key="1">
    <citation type="submission" date="2014-11" db="EMBL/GenBank/DDBJ databases">
        <title>Pan-genome of Gallibacterium spp.</title>
        <authorList>
            <person name="Kudirkiene E."/>
            <person name="Bojesen A.M."/>
        </authorList>
    </citation>
    <scope>NUCLEOTIDE SEQUENCE [LARGE SCALE GENOMIC DNA]</scope>
    <source>
        <strain evidence="1 2">F150</strain>
    </source>
</reference>
<dbReference type="PATRIC" id="fig|505341.3.peg.1624"/>
<keyword evidence="2" id="KW-1185">Reference proteome</keyword>
<sequence>MFLTKVTFLTEKQQRYDINQALRYCNQLIDAWRYNGQIIGREIPVSYQFSDDDLLCFEIHVNCPEQTSLQPEYNSDFVQQAFANLNNIGVRLDHYEISAIDLNSDENLPDISAANELVLYTNYLKSSSPICALDTLAPIPLYHLCHQHAQLGMSCIKWEENWQACDQLQMNGDILEQAAVQQISEYNSLLFKQGYALRQQLEHYLRKPVYYYLYRIGGESYQQEQARCCPGCGRKWFLEQSINIFNFKCDHCRLVSNIAWELQ</sequence>
<evidence type="ECO:0000313" key="2">
    <source>
        <dbReference type="Proteomes" id="UP000092649"/>
    </source>
</evidence>
<dbReference type="InterPro" id="IPR016908">
    <property type="entry name" value="UCP029037"/>
</dbReference>
<dbReference type="Pfam" id="PF10071">
    <property type="entry name" value="DUF2310"/>
    <property type="match status" value="1"/>
</dbReference>
<accession>A0A1A7NTT0</accession>
<evidence type="ECO:0000313" key="1">
    <source>
        <dbReference type="EMBL" id="OBW92901.1"/>
    </source>
</evidence>
<dbReference type="RefSeq" id="WP_066108556.1">
    <property type="nucleotide sequence ID" value="NZ_JTJL01000043.1"/>
</dbReference>
<dbReference type="OrthoDB" id="5589102at2"/>
<dbReference type="PIRSF" id="PIRSF029037">
    <property type="entry name" value="UCP029037_Zn_ribbon"/>
    <property type="match status" value="1"/>
</dbReference>
<dbReference type="EMBL" id="JTJL01000043">
    <property type="protein sequence ID" value="OBW92901.1"/>
    <property type="molecule type" value="Genomic_DNA"/>
</dbReference>
<dbReference type="AlphaFoldDB" id="A0A1A7NTT0"/>
<dbReference type="Proteomes" id="UP000092649">
    <property type="component" value="Unassembled WGS sequence"/>
</dbReference>